<keyword evidence="1" id="KW-0732">Signal</keyword>
<accession>A0A4V5UVV5</accession>
<feature type="signal peptide" evidence="1">
    <location>
        <begin position="1"/>
        <end position="19"/>
    </location>
</feature>
<dbReference type="RefSeq" id="WP_137263055.1">
    <property type="nucleotide sequence ID" value="NZ_SZQL01000015.1"/>
</dbReference>
<dbReference type="AlphaFoldDB" id="A0A4V5UVV5"/>
<comment type="caution">
    <text evidence="3">The sequence shown here is derived from an EMBL/GenBank/DDBJ whole genome shotgun (WGS) entry which is preliminary data.</text>
</comment>
<dbReference type="EMBL" id="SZQL01000015">
    <property type="protein sequence ID" value="TKK66323.1"/>
    <property type="molecule type" value="Genomic_DNA"/>
</dbReference>
<dbReference type="Proteomes" id="UP000305848">
    <property type="component" value="Unassembled WGS sequence"/>
</dbReference>
<feature type="domain" description="Heavy metal binding" evidence="2">
    <location>
        <begin position="38"/>
        <end position="62"/>
    </location>
</feature>
<dbReference type="GO" id="GO:0046872">
    <property type="term" value="F:metal ion binding"/>
    <property type="evidence" value="ECO:0007669"/>
    <property type="project" value="InterPro"/>
</dbReference>
<dbReference type="InterPro" id="IPR045800">
    <property type="entry name" value="HMBD"/>
</dbReference>
<evidence type="ECO:0000313" key="4">
    <source>
        <dbReference type="Proteomes" id="UP000305848"/>
    </source>
</evidence>
<evidence type="ECO:0000259" key="2">
    <source>
        <dbReference type="Pfam" id="PF19335"/>
    </source>
</evidence>
<keyword evidence="4" id="KW-1185">Reference proteome</keyword>
<evidence type="ECO:0000313" key="3">
    <source>
        <dbReference type="EMBL" id="TKK66323.1"/>
    </source>
</evidence>
<dbReference type="OrthoDB" id="1521937at2"/>
<proteinExistence type="predicted"/>
<dbReference type="Pfam" id="PF19335">
    <property type="entry name" value="HMBD"/>
    <property type="match status" value="2"/>
</dbReference>
<sequence length="151" mass="16451">MKRVIILMLLVVCTATTFAQKSKADSAIKNSGTILVQYTCPMHPDVISDKQGKCPKCGMDLTLSKKEQMKREVTKTYTCPTHSELVSANPGNCPYCSAKLVVDRRGTKQGTVIYTCSMHPNVTVTKAGTCPICGMTLQVKTTQSDSSKIKQ</sequence>
<organism evidence="3 4">
    <name type="scientific">Ilyomonas limi</name>
    <dbReference type="NCBI Taxonomy" id="2575867"/>
    <lineage>
        <taxon>Bacteria</taxon>
        <taxon>Pseudomonadati</taxon>
        <taxon>Bacteroidota</taxon>
        <taxon>Chitinophagia</taxon>
        <taxon>Chitinophagales</taxon>
        <taxon>Chitinophagaceae</taxon>
        <taxon>Ilyomonas</taxon>
    </lineage>
</organism>
<gene>
    <name evidence="3" type="ORF">FC093_17210</name>
</gene>
<name>A0A4V5UVV5_9BACT</name>
<reference evidence="3 4" key="1">
    <citation type="submission" date="2019-05" db="EMBL/GenBank/DDBJ databases">
        <title>Panacibacter sp. strain 17mud1-8 Genome sequencing and assembly.</title>
        <authorList>
            <person name="Chhetri G."/>
        </authorList>
    </citation>
    <scope>NUCLEOTIDE SEQUENCE [LARGE SCALE GENOMIC DNA]</scope>
    <source>
        <strain evidence="3 4">17mud1-8</strain>
    </source>
</reference>
<evidence type="ECO:0000256" key="1">
    <source>
        <dbReference type="SAM" id="SignalP"/>
    </source>
</evidence>
<feature type="domain" description="Heavy metal binding" evidence="2">
    <location>
        <begin position="114"/>
        <end position="138"/>
    </location>
</feature>
<feature type="chain" id="PRO_5020835720" description="Heavy metal binding domain-containing protein" evidence="1">
    <location>
        <begin position="20"/>
        <end position="151"/>
    </location>
</feature>
<protein>
    <recommendedName>
        <fullName evidence="2">Heavy metal binding domain-containing protein</fullName>
    </recommendedName>
</protein>